<accession>N1UTC5</accession>
<keyword evidence="1" id="KW-1133">Transmembrane helix</keyword>
<feature type="transmembrane region" description="Helical" evidence="1">
    <location>
        <begin position="74"/>
        <end position="93"/>
    </location>
</feature>
<evidence type="ECO:0000256" key="1">
    <source>
        <dbReference type="SAM" id="Phobius"/>
    </source>
</evidence>
<feature type="transmembrane region" description="Helical" evidence="1">
    <location>
        <begin position="18"/>
        <end position="36"/>
    </location>
</feature>
<keyword evidence="1" id="KW-0472">Membrane</keyword>
<keyword evidence="1" id="KW-0812">Transmembrane</keyword>
<feature type="transmembrane region" description="Helical" evidence="1">
    <location>
        <begin position="129"/>
        <end position="148"/>
    </location>
</feature>
<evidence type="ECO:0000313" key="2">
    <source>
        <dbReference type="EMBL" id="EMY33671.1"/>
    </source>
</evidence>
<protein>
    <recommendedName>
        <fullName evidence="4">Permease</fullName>
    </recommendedName>
</protein>
<organism evidence="2 3">
    <name type="scientific">Arthrobacter crystallopoietes BAB-32</name>
    <dbReference type="NCBI Taxonomy" id="1246476"/>
    <lineage>
        <taxon>Bacteria</taxon>
        <taxon>Bacillati</taxon>
        <taxon>Actinomycetota</taxon>
        <taxon>Actinomycetes</taxon>
        <taxon>Micrococcales</taxon>
        <taxon>Micrococcaceae</taxon>
        <taxon>Crystallibacter</taxon>
    </lineage>
</organism>
<comment type="caution">
    <text evidence="2">The sequence shown here is derived from an EMBL/GenBank/DDBJ whole genome shotgun (WGS) entry which is preliminary data.</text>
</comment>
<dbReference type="Proteomes" id="UP000010729">
    <property type="component" value="Unassembled WGS sequence"/>
</dbReference>
<evidence type="ECO:0000313" key="3">
    <source>
        <dbReference type="Proteomes" id="UP000010729"/>
    </source>
</evidence>
<gene>
    <name evidence="2" type="ORF">D477_013726</name>
</gene>
<dbReference type="AlphaFoldDB" id="N1UTC5"/>
<name>N1UTC5_9MICC</name>
<feature type="transmembrane region" description="Helical" evidence="1">
    <location>
        <begin position="42"/>
        <end position="62"/>
    </location>
</feature>
<proteinExistence type="predicted"/>
<feature type="transmembrane region" description="Helical" evidence="1">
    <location>
        <begin position="154"/>
        <end position="173"/>
    </location>
</feature>
<dbReference type="EMBL" id="ANPE02000160">
    <property type="protein sequence ID" value="EMY33671.1"/>
    <property type="molecule type" value="Genomic_DNA"/>
</dbReference>
<keyword evidence="3" id="KW-1185">Reference proteome</keyword>
<sequence length="210" mass="20953">MVGIGWPQLLGVPARKTLSTVISLAGIVAVLLASIAPAGMALAWTVVVIALGVIAVFMVQLIRGTGQPHRLESTFGASSGLLLAVLGAGWVAAERLSANSADSGMMLVTGVSMLMAVAVCVLPWPDRLVAPLGVVLAVLTGALGAALASSVPMLPAALVGAVAGGIIVCFRRLILADGGPTKLPAMLAVGAAPVLSSGALVYFLEKMLLG</sequence>
<reference evidence="2 3" key="1">
    <citation type="journal article" date="2013" name="Genome Announc.">
        <title>Draft Genome Sequence of Arthrobacter crystallopoietes Strain BAB-32, Revealing Genes for Bioremediation.</title>
        <authorList>
            <person name="Joshi M.N."/>
            <person name="Pandit A.S."/>
            <person name="Sharma A."/>
            <person name="Pandya R.V."/>
            <person name="Desai S.M."/>
            <person name="Saxena A.K."/>
            <person name="Bagatharia S.B."/>
        </authorList>
    </citation>
    <scope>NUCLEOTIDE SEQUENCE [LARGE SCALE GENOMIC DNA]</scope>
    <source>
        <strain evidence="2 3">BAB-32</strain>
    </source>
</reference>
<feature type="transmembrane region" description="Helical" evidence="1">
    <location>
        <begin position="105"/>
        <end position="122"/>
    </location>
</feature>
<feature type="transmembrane region" description="Helical" evidence="1">
    <location>
        <begin position="185"/>
        <end position="204"/>
    </location>
</feature>
<evidence type="ECO:0008006" key="4">
    <source>
        <dbReference type="Google" id="ProtNLM"/>
    </source>
</evidence>